<evidence type="ECO:0000256" key="1">
    <source>
        <dbReference type="ARBA" id="ARBA00009054"/>
    </source>
</evidence>
<dbReference type="Gene3D" id="3.90.20.20">
    <property type="match status" value="1"/>
</dbReference>
<dbReference type="PANTHER" id="PTHR21237:SF23">
    <property type="entry name" value="GRPE PROTEIN HOMOLOG, MITOCHONDRIAL"/>
    <property type="match status" value="1"/>
</dbReference>
<evidence type="ECO:0000256" key="5">
    <source>
        <dbReference type="RuleBase" id="RU004478"/>
    </source>
</evidence>
<proteinExistence type="inferred from homology"/>
<dbReference type="PRINTS" id="PR00773">
    <property type="entry name" value="GRPEPROTEIN"/>
</dbReference>
<keyword evidence="9" id="KW-1185">Reference proteome</keyword>
<dbReference type="EMBL" id="JBHSOC010000017">
    <property type="protein sequence ID" value="MFC5642078.1"/>
    <property type="molecule type" value="Genomic_DNA"/>
</dbReference>
<comment type="subcellular location">
    <subcellularLocation>
        <location evidence="3">Cytoplasm</location>
    </subcellularLocation>
</comment>
<evidence type="ECO:0000313" key="8">
    <source>
        <dbReference type="EMBL" id="MFC5642078.1"/>
    </source>
</evidence>
<dbReference type="HAMAP" id="MF_01151">
    <property type="entry name" value="GrpE"/>
    <property type="match status" value="1"/>
</dbReference>
<evidence type="ECO:0000313" key="9">
    <source>
        <dbReference type="Proteomes" id="UP001596066"/>
    </source>
</evidence>
<dbReference type="SUPFAM" id="SSF51064">
    <property type="entry name" value="Head domain of nucleotide exchange factor GrpE"/>
    <property type="match status" value="1"/>
</dbReference>
<keyword evidence="3" id="KW-0963">Cytoplasm</keyword>
<accession>A0ABW0V951</accession>
<evidence type="ECO:0000256" key="3">
    <source>
        <dbReference type="HAMAP-Rule" id="MF_01151"/>
    </source>
</evidence>
<dbReference type="Pfam" id="PF01025">
    <property type="entry name" value="GrpE"/>
    <property type="match status" value="1"/>
</dbReference>
<sequence>MTDRPEDPRPVVLAPGKSDPRRAIPTRRPAGEVTGGSAAAPPPPGGASGGAAEPPPEPPAATVEVLLAERTADLQRLQAEYDNYRKRVRRDRLAVGEVAVANVLGRLLPVLDALDGARRQDELTGGLRAVAELLETELGALGLESVGEAGDPFDPALHEAVARTPSLVVTAPTCVEILRVGYRVGGHLLRPAEVVVAEPARGGAPSITRRPHHR</sequence>
<keyword evidence="3 4" id="KW-0346">Stress response</keyword>
<dbReference type="PANTHER" id="PTHR21237">
    <property type="entry name" value="GRPE PROTEIN"/>
    <property type="match status" value="1"/>
</dbReference>
<dbReference type="Proteomes" id="UP001596066">
    <property type="component" value="Unassembled WGS sequence"/>
</dbReference>
<keyword evidence="6" id="KW-0175">Coiled coil</keyword>
<evidence type="ECO:0000256" key="6">
    <source>
        <dbReference type="SAM" id="Coils"/>
    </source>
</evidence>
<dbReference type="CDD" id="cd00446">
    <property type="entry name" value="GrpE"/>
    <property type="match status" value="1"/>
</dbReference>
<comment type="caution">
    <text evidence="8">The sequence shown here is derived from an EMBL/GenBank/DDBJ whole genome shotgun (WGS) entry which is preliminary data.</text>
</comment>
<dbReference type="SUPFAM" id="SSF58014">
    <property type="entry name" value="Coiled-coil domain of nucleotide exchange factor GrpE"/>
    <property type="match status" value="1"/>
</dbReference>
<comment type="function">
    <text evidence="3 4">Participates actively in the response to hyperosmotic and heat shock by preventing the aggregation of stress-denatured proteins, in association with DnaK and GrpE. It is the nucleotide exchange factor for DnaK and may function as a thermosensor. Unfolded proteins bind initially to DnaJ; upon interaction with the DnaJ-bound protein, DnaK hydrolyzes its bound ATP, resulting in the formation of a stable complex. GrpE releases ADP from DnaK; ATP binding to DnaK triggers the release of the substrate protein, thus completing the reaction cycle. Several rounds of ATP-dependent interactions between DnaJ, DnaK and GrpE are required for fully efficient folding.</text>
</comment>
<reference evidence="9" key="1">
    <citation type="journal article" date="2019" name="Int. J. Syst. Evol. Microbiol.">
        <title>The Global Catalogue of Microorganisms (GCM) 10K type strain sequencing project: providing services to taxonomists for standard genome sequencing and annotation.</title>
        <authorList>
            <consortium name="The Broad Institute Genomics Platform"/>
            <consortium name="The Broad Institute Genome Sequencing Center for Infectious Disease"/>
            <person name="Wu L."/>
            <person name="Ma J."/>
        </authorList>
    </citation>
    <scope>NUCLEOTIDE SEQUENCE [LARGE SCALE GENOMIC DNA]</scope>
    <source>
        <strain evidence="9">CGMCC 4.1622</strain>
    </source>
</reference>
<comment type="similarity">
    <text evidence="1 3 5">Belongs to the GrpE family.</text>
</comment>
<evidence type="ECO:0000256" key="7">
    <source>
        <dbReference type="SAM" id="MobiDB-lite"/>
    </source>
</evidence>
<feature type="coiled-coil region" evidence="6">
    <location>
        <begin position="67"/>
        <end position="94"/>
    </location>
</feature>
<protein>
    <recommendedName>
        <fullName evidence="3 4">Protein GrpE</fullName>
    </recommendedName>
    <alternativeName>
        <fullName evidence="3">HSP-70 cofactor</fullName>
    </alternativeName>
</protein>
<feature type="region of interest" description="Disordered" evidence="7">
    <location>
        <begin position="1"/>
        <end position="59"/>
    </location>
</feature>
<organism evidence="8 9">
    <name type="scientific">Kitasatospora cinereorecta</name>
    <dbReference type="NCBI Taxonomy" id="285560"/>
    <lineage>
        <taxon>Bacteria</taxon>
        <taxon>Bacillati</taxon>
        <taxon>Actinomycetota</taxon>
        <taxon>Actinomycetes</taxon>
        <taxon>Kitasatosporales</taxon>
        <taxon>Streptomycetaceae</taxon>
        <taxon>Kitasatospora</taxon>
    </lineage>
</organism>
<dbReference type="PROSITE" id="PS01071">
    <property type="entry name" value="GRPE"/>
    <property type="match status" value="1"/>
</dbReference>
<dbReference type="Gene3D" id="2.30.22.10">
    <property type="entry name" value="Head domain of nucleotide exchange factor GrpE"/>
    <property type="match status" value="1"/>
</dbReference>
<name>A0ABW0V951_9ACTN</name>
<dbReference type="InterPro" id="IPR013805">
    <property type="entry name" value="GrpE_CC"/>
</dbReference>
<dbReference type="InterPro" id="IPR009012">
    <property type="entry name" value="GrpE_head"/>
</dbReference>
<dbReference type="InterPro" id="IPR000740">
    <property type="entry name" value="GrpE"/>
</dbReference>
<gene>
    <name evidence="3 8" type="primary">grpE</name>
    <name evidence="8" type="ORF">ACFPZF_12030</name>
</gene>
<dbReference type="RefSeq" id="WP_346144478.1">
    <property type="nucleotide sequence ID" value="NZ_BAAAUA010000017.1"/>
</dbReference>
<comment type="subunit">
    <text evidence="3">Homodimer.</text>
</comment>
<keyword evidence="2 3" id="KW-0143">Chaperone</keyword>
<evidence type="ECO:0000256" key="4">
    <source>
        <dbReference type="RuleBase" id="RU000639"/>
    </source>
</evidence>
<evidence type="ECO:0000256" key="2">
    <source>
        <dbReference type="ARBA" id="ARBA00023186"/>
    </source>
</evidence>